<name>A0A5E4M5H8_9HEMI</name>
<protein>
    <submittedName>
        <fullName evidence="3">Reverse transcriptase domain</fullName>
    </submittedName>
</protein>
<evidence type="ECO:0000259" key="2">
    <source>
        <dbReference type="PROSITE" id="PS50878"/>
    </source>
</evidence>
<dbReference type="Gene3D" id="3.30.70.270">
    <property type="match status" value="1"/>
</dbReference>
<dbReference type="InterPro" id="IPR000477">
    <property type="entry name" value="RT_dom"/>
</dbReference>
<organism evidence="3 4">
    <name type="scientific">Cinara cedri</name>
    <dbReference type="NCBI Taxonomy" id="506608"/>
    <lineage>
        <taxon>Eukaryota</taxon>
        <taxon>Metazoa</taxon>
        <taxon>Ecdysozoa</taxon>
        <taxon>Arthropoda</taxon>
        <taxon>Hexapoda</taxon>
        <taxon>Insecta</taxon>
        <taxon>Pterygota</taxon>
        <taxon>Neoptera</taxon>
        <taxon>Paraneoptera</taxon>
        <taxon>Hemiptera</taxon>
        <taxon>Sternorrhyncha</taxon>
        <taxon>Aphidomorpha</taxon>
        <taxon>Aphidoidea</taxon>
        <taxon>Aphididae</taxon>
        <taxon>Lachninae</taxon>
        <taxon>Cinara</taxon>
    </lineage>
</organism>
<dbReference type="PANTHER" id="PTHR47027">
    <property type="entry name" value="REVERSE TRANSCRIPTASE DOMAIN-CONTAINING PROTEIN"/>
    <property type="match status" value="1"/>
</dbReference>
<keyword evidence="4" id="KW-1185">Reference proteome</keyword>
<dbReference type="GO" id="GO:0003964">
    <property type="term" value="F:RNA-directed DNA polymerase activity"/>
    <property type="evidence" value="ECO:0007669"/>
    <property type="project" value="UniProtKB-KW"/>
</dbReference>
<accession>A0A5E4M5H8</accession>
<keyword evidence="3" id="KW-0808">Transferase</keyword>
<dbReference type="InterPro" id="IPR043128">
    <property type="entry name" value="Rev_trsase/Diguanyl_cyclase"/>
</dbReference>
<feature type="domain" description="Reverse transcriptase" evidence="2">
    <location>
        <begin position="1"/>
        <end position="189"/>
    </location>
</feature>
<feature type="compositionally biased region" description="Basic residues" evidence="1">
    <location>
        <begin position="209"/>
        <end position="218"/>
    </location>
</feature>
<dbReference type="OrthoDB" id="6625243at2759"/>
<dbReference type="AlphaFoldDB" id="A0A5E4M5H8"/>
<evidence type="ECO:0000313" key="4">
    <source>
        <dbReference type="Proteomes" id="UP000325440"/>
    </source>
</evidence>
<sequence>MVEKQIRRNKEIFIAFVDLEKAFDNVQRKELFKILKRIGIKYNDRTCIYNMYKSQTVLIRIDGKEQEAKIKKGVRQGCILSRMLFNLYIEEAMKELRAEIQKRVRIGRKMFTALRFADDIAFCAENEDDLQNTLVTIDKILKNKYGMQLNKNKTEVMVCSKANLVRLDINIDNEQIKQVQQFTYLGSNITEDGRNKTCMQDSTDEKSLLRQKPHFNYQ</sequence>
<dbReference type="SUPFAM" id="SSF56672">
    <property type="entry name" value="DNA/RNA polymerases"/>
    <property type="match status" value="1"/>
</dbReference>
<dbReference type="PANTHER" id="PTHR47027:SF8">
    <property type="entry name" value="RIBONUCLEASE H"/>
    <property type="match status" value="1"/>
</dbReference>
<dbReference type="InterPro" id="IPR043502">
    <property type="entry name" value="DNA/RNA_pol_sf"/>
</dbReference>
<reference evidence="3 4" key="1">
    <citation type="submission" date="2019-08" db="EMBL/GenBank/DDBJ databases">
        <authorList>
            <person name="Alioto T."/>
            <person name="Alioto T."/>
            <person name="Gomez Garrido J."/>
        </authorList>
    </citation>
    <scope>NUCLEOTIDE SEQUENCE [LARGE SCALE GENOMIC DNA]</scope>
</reference>
<evidence type="ECO:0000256" key="1">
    <source>
        <dbReference type="SAM" id="MobiDB-lite"/>
    </source>
</evidence>
<gene>
    <name evidence="3" type="ORF">CINCED_3A000950</name>
</gene>
<dbReference type="EMBL" id="CABPRJ010000035">
    <property type="protein sequence ID" value="VVC26495.1"/>
    <property type="molecule type" value="Genomic_DNA"/>
</dbReference>
<keyword evidence="3" id="KW-0548">Nucleotidyltransferase</keyword>
<dbReference type="PROSITE" id="PS50878">
    <property type="entry name" value="RT_POL"/>
    <property type="match status" value="1"/>
</dbReference>
<dbReference type="Proteomes" id="UP000325440">
    <property type="component" value="Unassembled WGS sequence"/>
</dbReference>
<keyword evidence="3" id="KW-0695">RNA-directed DNA polymerase</keyword>
<dbReference type="Pfam" id="PF00078">
    <property type="entry name" value="RVT_1"/>
    <property type="match status" value="1"/>
</dbReference>
<proteinExistence type="predicted"/>
<feature type="region of interest" description="Disordered" evidence="1">
    <location>
        <begin position="195"/>
        <end position="218"/>
    </location>
</feature>
<evidence type="ECO:0000313" key="3">
    <source>
        <dbReference type="EMBL" id="VVC26495.1"/>
    </source>
</evidence>